<dbReference type="InterPro" id="IPR003439">
    <property type="entry name" value="ABC_transporter-like_ATP-bd"/>
</dbReference>
<feature type="transmembrane region" description="Helical" evidence="7">
    <location>
        <begin position="54"/>
        <end position="76"/>
    </location>
</feature>
<dbReference type="Gene3D" id="1.20.1560.10">
    <property type="entry name" value="ABC transporter type 1, transmembrane domain"/>
    <property type="match status" value="1"/>
</dbReference>
<evidence type="ECO:0000259" key="9">
    <source>
        <dbReference type="PROSITE" id="PS50929"/>
    </source>
</evidence>
<proteinExistence type="predicted"/>
<dbReference type="GO" id="GO:0005524">
    <property type="term" value="F:ATP binding"/>
    <property type="evidence" value="ECO:0007669"/>
    <property type="project" value="UniProtKB-KW"/>
</dbReference>
<reference evidence="11" key="1">
    <citation type="submission" date="2018-12" db="EMBL/GenBank/DDBJ databases">
        <title>Tengunoibacter tsumagoiensis gen. nov., sp. nov., Dictyobacter kobayashii sp. nov., D. alpinus sp. nov., and D. joshuensis sp. nov. and description of Dictyobacteraceae fam. nov. within the order Ktedonobacterales isolated from Tengu-no-mugimeshi.</title>
        <authorList>
            <person name="Wang C.M."/>
            <person name="Zheng Y."/>
            <person name="Sakai Y."/>
            <person name="Toyoda A."/>
            <person name="Minakuchi Y."/>
            <person name="Abe K."/>
            <person name="Yokota A."/>
            <person name="Yabe S."/>
        </authorList>
    </citation>
    <scope>NUCLEOTIDE SEQUENCE [LARGE SCALE GENOMIC DNA]</scope>
    <source>
        <strain evidence="11">Uno16</strain>
    </source>
</reference>
<dbReference type="InterPro" id="IPR039421">
    <property type="entry name" value="Type_1_exporter"/>
</dbReference>
<gene>
    <name evidence="10" type="ORF">KDA_11250</name>
</gene>
<feature type="transmembrane region" description="Helical" evidence="7">
    <location>
        <begin position="16"/>
        <end position="34"/>
    </location>
</feature>
<dbReference type="Proteomes" id="UP000287171">
    <property type="component" value="Unassembled WGS sequence"/>
</dbReference>
<dbReference type="RefSeq" id="WP_126626198.1">
    <property type="nucleotide sequence ID" value="NZ_BIFT01000001.1"/>
</dbReference>
<sequence length="588" mass="65404">MKTYQYLWRLFRYRPGLYAVNAIIWAIIHVFPVIPGLLAQQFFNQLQHTSGLSYQFWMIIMLFVVTTLARVCLILVGGGIDTVHRFSINNLLRRNMLARILERPGARAVPASAGEAINRFRDDTRQAEDAVSWTLDSIGQIIFSLIAIIILFRISPTITLFVFLPLVCVVAITQAMHTRLERYRRASRKATGEVTSAIGEIFGNVQGIKVAATESSVVQHFQQLNEKRRLSMLKDRTLEQGLNAIFGNTVGLGTGFILILAAQALRSHQMGIGDLALFIYYLAFVTDFTQLFGTFLAHYIQTGVAFQRMHELLQGAPAAQLVAHYPLYIRGPLPAASQLTTKEAPALNSLQVTGLSYRYPDTGRGIEDISFSITGGTLTVITGRIASGKTTLLQALLGLLPMDTGKISWNGQVLKDPASFFVPPHSAYTAQIPRLFSATLQENILLDQPEEPARIAKALHTAVMERDIATLEHGLQTAIGTRGVKLSGGQVQRTAAARMFVRQAALQVFDDLSSALDVETEQILWERLFQQPEHTYLVVSHRRAVLKRAHQIIVLKNGRIDAIGTLDQLLVENEELQQLWHGNLAEDE</sequence>
<dbReference type="GO" id="GO:0016887">
    <property type="term" value="F:ATP hydrolysis activity"/>
    <property type="evidence" value="ECO:0007669"/>
    <property type="project" value="InterPro"/>
</dbReference>
<evidence type="ECO:0000256" key="2">
    <source>
        <dbReference type="ARBA" id="ARBA00022692"/>
    </source>
</evidence>
<feature type="transmembrane region" description="Helical" evidence="7">
    <location>
        <begin position="130"/>
        <end position="152"/>
    </location>
</feature>
<accession>A0A402B2R5</accession>
<dbReference type="PROSITE" id="PS50929">
    <property type="entry name" value="ABC_TM1F"/>
    <property type="match status" value="1"/>
</dbReference>
<keyword evidence="3" id="KW-0547">Nucleotide-binding</keyword>
<feature type="domain" description="ABC transporter" evidence="8">
    <location>
        <begin position="350"/>
        <end position="582"/>
    </location>
</feature>
<feature type="transmembrane region" description="Helical" evidence="7">
    <location>
        <begin position="242"/>
        <end position="265"/>
    </location>
</feature>
<feature type="domain" description="ABC transmembrane type-1" evidence="9">
    <location>
        <begin position="30"/>
        <end position="301"/>
    </location>
</feature>
<dbReference type="Pfam" id="PF00664">
    <property type="entry name" value="ABC_membrane"/>
    <property type="match status" value="1"/>
</dbReference>
<evidence type="ECO:0000256" key="4">
    <source>
        <dbReference type="ARBA" id="ARBA00022840"/>
    </source>
</evidence>
<feature type="transmembrane region" description="Helical" evidence="7">
    <location>
        <begin position="277"/>
        <end position="300"/>
    </location>
</feature>
<dbReference type="InterPro" id="IPR027417">
    <property type="entry name" value="P-loop_NTPase"/>
</dbReference>
<name>A0A402B2R5_9CHLR</name>
<organism evidence="10 11">
    <name type="scientific">Dictyobacter alpinus</name>
    <dbReference type="NCBI Taxonomy" id="2014873"/>
    <lineage>
        <taxon>Bacteria</taxon>
        <taxon>Bacillati</taxon>
        <taxon>Chloroflexota</taxon>
        <taxon>Ktedonobacteria</taxon>
        <taxon>Ktedonobacterales</taxon>
        <taxon>Dictyobacteraceae</taxon>
        <taxon>Dictyobacter</taxon>
    </lineage>
</organism>
<evidence type="ECO:0000256" key="1">
    <source>
        <dbReference type="ARBA" id="ARBA00004651"/>
    </source>
</evidence>
<keyword evidence="4" id="KW-0067">ATP-binding</keyword>
<feature type="transmembrane region" description="Helical" evidence="7">
    <location>
        <begin position="158"/>
        <end position="176"/>
    </location>
</feature>
<evidence type="ECO:0000256" key="6">
    <source>
        <dbReference type="ARBA" id="ARBA00023136"/>
    </source>
</evidence>
<evidence type="ECO:0000256" key="3">
    <source>
        <dbReference type="ARBA" id="ARBA00022741"/>
    </source>
</evidence>
<dbReference type="InterPro" id="IPR003593">
    <property type="entry name" value="AAA+_ATPase"/>
</dbReference>
<dbReference type="GO" id="GO:0005886">
    <property type="term" value="C:plasma membrane"/>
    <property type="evidence" value="ECO:0007669"/>
    <property type="project" value="UniProtKB-SubCell"/>
</dbReference>
<dbReference type="Gene3D" id="3.40.50.300">
    <property type="entry name" value="P-loop containing nucleotide triphosphate hydrolases"/>
    <property type="match status" value="1"/>
</dbReference>
<protein>
    <submittedName>
        <fullName evidence="10">HlyB/MsbA family ABC transporter</fullName>
    </submittedName>
</protein>
<dbReference type="PROSITE" id="PS50893">
    <property type="entry name" value="ABC_TRANSPORTER_2"/>
    <property type="match status" value="1"/>
</dbReference>
<evidence type="ECO:0000313" key="11">
    <source>
        <dbReference type="Proteomes" id="UP000287171"/>
    </source>
</evidence>
<keyword evidence="2 7" id="KW-0812">Transmembrane</keyword>
<comment type="subcellular location">
    <subcellularLocation>
        <location evidence="1">Cell membrane</location>
        <topology evidence="1">Multi-pass membrane protein</topology>
    </subcellularLocation>
</comment>
<dbReference type="PANTHER" id="PTHR24221">
    <property type="entry name" value="ATP-BINDING CASSETTE SUB-FAMILY B"/>
    <property type="match status" value="1"/>
</dbReference>
<evidence type="ECO:0000256" key="5">
    <source>
        <dbReference type="ARBA" id="ARBA00022989"/>
    </source>
</evidence>
<dbReference type="EMBL" id="BIFT01000001">
    <property type="protein sequence ID" value="GCE25641.1"/>
    <property type="molecule type" value="Genomic_DNA"/>
</dbReference>
<evidence type="ECO:0000313" key="10">
    <source>
        <dbReference type="EMBL" id="GCE25641.1"/>
    </source>
</evidence>
<dbReference type="SUPFAM" id="SSF90123">
    <property type="entry name" value="ABC transporter transmembrane region"/>
    <property type="match status" value="1"/>
</dbReference>
<keyword evidence="6 7" id="KW-0472">Membrane</keyword>
<dbReference type="AlphaFoldDB" id="A0A402B2R5"/>
<dbReference type="OrthoDB" id="9769115at2"/>
<keyword evidence="11" id="KW-1185">Reference proteome</keyword>
<dbReference type="InterPro" id="IPR036640">
    <property type="entry name" value="ABC1_TM_sf"/>
</dbReference>
<evidence type="ECO:0000259" key="8">
    <source>
        <dbReference type="PROSITE" id="PS50893"/>
    </source>
</evidence>
<dbReference type="GO" id="GO:0140359">
    <property type="term" value="F:ABC-type transporter activity"/>
    <property type="evidence" value="ECO:0007669"/>
    <property type="project" value="InterPro"/>
</dbReference>
<comment type="caution">
    <text evidence="10">The sequence shown here is derived from an EMBL/GenBank/DDBJ whole genome shotgun (WGS) entry which is preliminary data.</text>
</comment>
<keyword evidence="5 7" id="KW-1133">Transmembrane helix</keyword>
<dbReference type="SMART" id="SM00382">
    <property type="entry name" value="AAA"/>
    <property type="match status" value="1"/>
</dbReference>
<dbReference type="InterPro" id="IPR011527">
    <property type="entry name" value="ABC1_TM_dom"/>
</dbReference>
<evidence type="ECO:0000256" key="7">
    <source>
        <dbReference type="SAM" id="Phobius"/>
    </source>
</evidence>
<dbReference type="Pfam" id="PF00005">
    <property type="entry name" value="ABC_tran"/>
    <property type="match status" value="1"/>
</dbReference>
<dbReference type="PANTHER" id="PTHR24221:SF423">
    <property type="entry name" value="ABC TRANSPORTER"/>
    <property type="match status" value="1"/>
</dbReference>
<dbReference type="SUPFAM" id="SSF52540">
    <property type="entry name" value="P-loop containing nucleoside triphosphate hydrolases"/>
    <property type="match status" value="1"/>
</dbReference>